<dbReference type="AlphaFoldDB" id="D6ZAU5"/>
<name>D6ZAU5_SEGRD</name>
<evidence type="ECO:0000313" key="2">
    <source>
        <dbReference type="Proteomes" id="UP000002247"/>
    </source>
</evidence>
<organism evidence="1 2">
    <name type="scientific">Segniliparus rotundus (strain ATCC BAA-972 / CDC 1076 / CIP 108378 / DSM 44985 / JCM 13578)</name>
    <dbReference type="NCBI Taxonomy" id="640132"/>
    <lineage>
        <taxon>Bacteria</taxon>
        <taxon>Bacillati</taxon>
        <taxon>Actinomycetota</taxon>
        <taxon>Actinomycetes</taxon>
        <taxon>Mycobacteriales</taxon>
        <taxon>Segniliparaceae</taxon>
        <taxon>Segniliparus</taxon>
    </lineage>
</organism>
<evidence type="ECO:0000313" key="1">
    <source>
        <dbReference type="EMBL" id="ADG98831.1"/>
    </source>
</evidence>
<dbReference type="KEGG" id="srt:Srot_2387"/>
<sequence length="35" mass="3994">MSCVRDAEDSGVETLRRAALQARARMRGWELLSEE</sequence>
<protein>
    <submittedName>
        <fullName evidence="1">Uncharacterized protein</fullName>
    </submittedName>
</protein>
<dbReference type="Proteomes" id="UP000002247">
    <property type="component" value="Chromosome"/>
</dbReference>
<accession>D6ZAU5</accession>
<gene>
    <name evidence="1" type="ordered locus">Srot_2387</name>
</gene>
<dbReference type="EMBL" id="CP001958">
    <property type="protein sequence ID" value="ADG98831.1"/>
    <property type="molecule type" value="Genomic_DNA"/>
</dbReference>
<dbReference type="HOGENOM" id="CLU_3367229_0_0_11"/>
<dbReference type="STRING" id="640132.Srot_2387"/>
<keyword evidence="2" id="KW-1185">Reference proteome</keyword>
<reference evidence="1 2" key="1">
    <citation type="journal article" date="2010" name="Stand. Genomic Sci.">
        <title>Complete genome sequence of Segniliparus rotundus type strain (CDC 1076).</title>
        <authorList>
            <person name="Sikorski J."/>
            <person name="Lapidus A."/>
            <person name="Copeland A."/>
            <person name="Misra M."/>
            <person name="Glavina Del Rio T."/>
            <person name="Nolan M."/>
            <person name="Lucas S."/>
            <person name="Chen F."/>
            <person name="Tice H."/>
            <person name="Cheng J.F."/>
            <person name="Jando M."/>
            <person name="Schneider S."/>
            <person name="Bruce D."/>
            <person name="Goodwin L."/>
            <person name="Pitluck S."/>
            <person name="Liolios K."/>
            <person name="Mikhailova N."/>
            <person name="Pati A."/>
            <person name="Ivanova N."/>
            <person name="Mavromatis K."/>
            <person name="Chen A."/>
            <person name="Palaniappan K."/>
            <person name="Chertkov O."/>
            <person name="Land M."/>
            <person name="Hauser L."/>
            <person name="Chang Y.J."/>
            <person name="Jeffries C.D."/>
            <person name="Brettin T."/>
            <person name="Detter J.C."/>
            <person name="Han C."/>
            <person name="Rohde M."/>
            <person name="Goker M."/>
            <person name="Bristow J."/>
            <person name="Eisen J.A."/>
            <person name="Markowitz V."/>
            <person name="Hugenholtz P."/>
            <person name="Kyrpides N.C."/>
            <person name="Klenk H.P."/>
        </authorList>
    </citation>
    <scope>NUCLEOTIDE SEQUENCE [LARGE SCALE GENOMIC DNA]</scope>
    <source>
        <strain evidence="2">ATCC BAA-972 / CDC 1076 / CIP 108378 / DSM 44985 / JCM 13578</strain>
    </source>
</reference>
<proteinExistence type="predicted"/>